<evidence type="ECO:0000256" key="4">
    <source>
        <dbReference type="ARBA" id="ARBA00022840"/>
    </source>
</evidence>
<dbReference type="PANTHER" id="PTHR43519:SF1">
    <property type="entry name" value="ATP-DEPENDENT RNA HELICASE HRPB"/>
    <property type="match status" value="1"/>
</dbReference>
<dbReference type="InterPro" id="IPR010225">
    <property type="entry name" value="HrpB"/>
</dbReference>
<protein>
    <submittedName>
        <fullName evidence="7">ATP-dependent helicase HrpB</fullName>
    </submittedName>
</protein>
<dbReference type="PIRSF" id="PIRSF005496">
    <property type="entry name" value="ATP_hel_hrpB"/>
    <property type="match status" value="1"/>
</dbReference>
<dbReference type="SMART" id="SM00487">
    <property type="entry name" value="DEXDc"/>
    <property type="match status" value="1"/>
</dbReference>
<dbReference type="AlphaFoldDB" id="A0A437Q7Y1"/>
<dbReference type="PANTHER" id="PTHR43519">
    <property type="entry name" value="ATP-DEPENDENT RNA HELICASE HRPB"/>
    <property type="match status" value="1"/>
</dbReference>
<dbReference type="Pfam" id="PF00270">
    <property type="entry name" value="DEAD"/>
    <property type="match status" value="1"/>
</dbReference>
<dbReference type="FunFam" id="3.40.50.300:FF:002125">
    <property type="entry name" value="ATP-dependent helicase HrpB"/>
    <property type="match status" value="1"/>
</dbReference>
<dbReference type="GO" id="GO:0005524">
    <property type="term" value="F:ATP binding"/>
    <property type="evidence" value="ECO:0007669"/>
    <property type="project" value="UniProtKB-KW"/>
</dbReference>
<dbReference type="InterPro" id="IPR049614">
    <property type="entry name" value="HrpB_DEXH"/>
</dbReference>
<dbReference type="CDD" id="cd17990">
    <property type="entry name" value="DEXHc_HrpB"/>
    <property type="match status" value="1"/>
</dbReference>
<dbReference type="Pfam" id="PF00271">
    <property type="entry name" value="Helicase_C"/>
    <property type="match status" value="1"/>
</dbReference>
<keyword evidence="2" id="KW-0378">Hydrolase</keyword>
<feature type="domain" description="Helicase ATP-binding" evidence="5">
    <location>
        <begin position="14"/>
        <end position="180"/>
    </location>
</feature>
<dbReference type="GO" id="GO:0003676">
    <property type="term" value="F:nucleic acid binding"/>
    <property type="evidence" value="ECO:0007669"/>
    <property type="project" value="InterPro"/>
</dbReference>
<dbReference type="SUPFAM" id="SSF52540">
    <property type="entry name" value="P-loop containing nucleoside triphosphate hydrolases"/>
    <property type="match status" value="1"/>
</dbReference>
<evidence type="ECO:0000256" key="2">
    <source>
        <dbReference type="ARBA" id="ARBA00022801"/>
    </source>
</evidence>
<evidence type="ECO:0000259" key="5">
    <source>
        <dbReference type="PROSITE" id="PS51192"/>
    </source>
</evidence>
<evidence type="ECO:0000259" key="6">
    <source>
        <dbReference type="PROSITE" id="PS51194"/>
    </source>
</evidence>
<dbReference type="Gene3D" id="3.40.50.300">
    <property type="entry name" value="P-loop containing nucleotide triphosphate hydrolases"/>
    <property type="match status" value="2"/>
</dbReference>
<proteinExistence type="predicted"/>
<dbReference type="Pfam" id="PF08482">
    <property type="entry name" value="HrpB_C"/>
    <property type="match status" value="1"/>
</dbReference>
<dbReference type="Gene3D" id="1.20.120.1080">
    <property type="match status" value="1"/>
</dbReference>
<organism evidence="7 8">
    <name type="scientific">Neptunomonas marina</name>
    <dbReference type="NCBI Taxonomy" id="1815562"/>
    <lineage>
        <taxon>Bacteria</taxon>
        <taxon>Pseudomonadati</taxon>
        <taxon>Pseudomonadota</taxon>
        <taxon>Gammaproteobacteria</taxon>
        <taxon>Oceanospirillales</taxon>
        <taxon>Oceanospirillaceae</taxon>
        <taxon>Neptunomonas</taxon>
    </lineage>
</organism>
<sequence length="819" mass="90552">MMSLPIDSVLPSIQNALADKHELILEAPPGAGKTTAVPLALLNQPWLGAQKVLMLEPRRLAARNAAQRLAHNLGEPLGQTIGLRTRTDTKVSQTTRIEVMTEGVLVRMLQNDPSLDGYGLVIFDEFHERNLDSDLGLTLLLEARELLRDEAPLKVLLMSATLDRLDLEKLLPDAAQVRSEGRAFPVEVHYSAPWSNSQQLPERVSEAIQQALANETGSLLVFLPGVAEIRKVQTALAGKLDTCCLVTPLYGDLSIEQQQEAIQPAPKGHRKVVLTTAIAETSLTIDGVRVVIDAGLSRTAIYDPRTGMSRLHTQRVSKAASIQRAGRAGRTEPGCCYRLWSAEQQDQLAPQAPIEIEHADLSALTLQLHQWGCHDPSDLQWLTPPPKARLEQAEELLTKLNALAQDSSGAKRLTPCGEKMAKLPLHPRLAHMLVVAETLQLAPEAALLASLFSERDPCFGQGSELAKRLHWLRQHRSHPTAKRIIQQAKRLCRTADAQDNISDNALAQLVAAAWPDRIARGDGAGQFQLANGRQATLPATDPLSRSTWLVVCDLGGRADQARDTIWVAQVLDHQLLNSELAHLTRTETTTEWDEQKSRVAAFEHVVIDKLVLARRPIAMTPDLHAQALCQHIRRQGVDVLPWCEKSRALRQRVQFVARQATDWPDWSDAGLLASLDSWLMPFLGSTSRLSSLNMAQILLSALSWPQQQALTEKAPERLTVPSGSSLRVDYNTHPPVLAVKLQEMFGCTETPRINGTALTLHLLSPAGRPLQVTQDLTTFWQNGYPEVRKEMRGRYPKHPWPEDPVTAIATAKTKRHLNN</sequence>
<keyword evidence="3 7" id="KW-0347">Helicase</keyword>
<dbReference type="CDD" id="cd18791">
    <property type="entry name" value="SF2_C_RHA"/>
    <property type="match status" value="1"/>
</dbReference>
<dbReference type="PROSITE" id="PS51194">
    <property type="entry name" value="HELICASE_CTER"/>
    <property type="match status" value="1"/>
</dbReference>
<dbReference type="InterPro" id="IPR048333">
    <property type="entry name" value="HA2_WH"/>
</dbReference>
<gene>
    <name evidence="7" type="primary">hrpB</name>
    <name evidence="7" type="ORF">EOE65_09835</name>
</gene>
<accession>A0A437Q7Y1</accession>
<comment type="caution">
    <text evidence="7">The sequence shown here is derived from an EMBL/GenBank/DDBJ whole genome shotgun (WGS) entry which is preliminary data.</text>
</comment>
<dbReference type="InterPro" id="IPR007502">
    <property type="entry name" value="Helicase-assoc_dom"/>
</dbReference>
<name>A0A437Q7Y1_9GAMM</name>
<keyword evidence="8" id="KW-1185">Reference proteome</keyword>
<dbReference type="InterPro" id="IPR014001">
    <property type="entry name" value="Helicase_ATP-bd"/>
</dbReference>
<dbReference type="Pfam" id="PF04408">
    <property type="entry name" value="WHD_HA2"/>
    <property type="match status" value="1"/>
</dbReference>
<dbReference type="PROSITE" id="PS51192">
    <property type="entry name" value="HELICASE_ATP_BIND_1"/>
    <property type="match status" value="1"/>
</dbReference>
<dbReference type="InterPro" id="IPR001650">
    <property type="entry name" value="Helicase_C-like"/>
</dbReference>
<dbReference type="InterPro" id="IPR011545">
    <property type="entry name" value="DEAD/DEAH_box_helicase_dom"/>
</dbReference>
<dbReference type="InterPro" id="IPR013689">
    <property type="entry name" value="RNA_helicase_ATP-dep_HrpB_C"/>
</dbReference>
<dbReference type="GO" id="GO:0004386">
    <property type="term" value="F:helicase activity"/>
    <property type="evidence" value="ECO:0007669"/>
    <property type="project" value="UniProtKB-KW"/>
</dbReference>
<dbReference type="SMART" id="SM00490">
    <property type="entry name" value="HELICc"/>
    <property type="match status" value="1"/>
</dbReference>
<keyword evidence="4" id="KW-0067">ATP-binding</keyword>
<evidence type="ECO:0000256" key="3">
    <source>
        <dbReference type="ARBA" id="ARBA00022806"/>
    </source>
</evidence>
<dbReference type="Proteomes" id="UP000282818">
    <property type="component" value="Unassembled WGS sequence"/>
</dbReference>
<keyword evidence="1" id="KW-0547">Nucleotide-binding</keyword>
<dbReference type="NCBIfam" id="TIGR01970">
    <property type="entry name" value="DEAH_box_HrpB"/>
    <property type="match status" value="1"/>
</dbReference>
<dbReference type="RefSeq" id="WP_127694145.1">
    <property type="nucleotide sequence ID" value="NZ_SACQ01000004.1"/>
</dbReference>
<feature type="domain" description="Helicase C-terminal" evidence="6">
    <location>
        <begin position="199"/>
        <end position="372"/>
    </location>
</feature>
<dbReference type="InterPro" id="IPR027417">
    <property type="entry name" value="P-loop_NTPase"/>
</dbReference>
<dbReference type="SMART" id="SM00847">
    <property type="entry name" value="HA2"/>
    <property type="match status" value="1"/>
</dbReference>
<evidence type="ECO:0000313" key="8">
    <source>
        <dbReference type="Proteomes" id="UP000282818"/>
    </source>
</evidence>
<evidence type="ECO:0000256" key="1">
    <source>
        <dbReference type="ARBA" id="ARBA00022741"/>
    </source>
</evidence>
<dbReference type="GO" id="GO:0016787">
    <property type="term" value="F:hydrolase activity"/>
    <property type="evidence" value="ECO:0007669"/>
    <property type="project" value="UniProtKB-KW"/>
</dbReference>
<dbReference type="EMBL" id="SACQ01000004">
    <property type="protein sequence ID" value="RVU30610.1"/>
    <property type="molecule type" value="Genomic_DNA"/>
</dbReference>
<evidence type="ECO:0000313" key="7">
    <source>
        <dbReference type="EMBL" id="RVU30610.1"/>
    </source>
</evidence>
<reference evidence="7 8" key="1">
    <citation type="submission" date="2019-01" db="EMBL/GenBank/DDBJ databases">
        <authorList>
            <person name="Chen W.-M."/>
        </authorList>
    </citation>
    <scope>NUCLEOTIDE SEQUENCE [LARGE SCALE GENOMIC DNA]</scope>
    <source>
        <strain evidence="7 8">HPM-16</strain>
    </source>
</reference>